<organism evidence="2 3">
    <name type="scientific">Paenibacillus oceani</name>
    <dbReference type="NCBI Taxonomy" id="2772510"/>
    <lineage>
        <taxon>Bacteria</taxon>
        <taxon>Bacillati</taxon>
        <taxon>Bacillota</taxon>
        <taxon>Bacilli</taxon>
        <taxon>Bacillales</taxon>
        <taxon>Paenibacillaceae</taxon>
        <taxon>Paenibacillus</taxon>
    </lineage>
</organism>
<feature type="domain" description="DUF4015" evidence="1">
    <location>
        <begin position="80"/>
        <end position="399"/>
    </location>
</feature>
<accession>A0A927CH29</accession>
<dbReference type="EMBL" id="JACXJA010000076">
    <property type="protein sequence ID" value="MBD2866877.1"/>
    <property type="molecule type" value="Genomic_DNA"/>
</dbReference>
<proteinExistence type="predicted"/>
<keyword evidence="2" id="KW-0378">Hydrolase</keyword>
<dbReference type="Gene3D" id="3.20.20.80">
    <property type="entry name" value="Glycosidases"/>
    <property type="match status" value="1"/>
</dbReference>
<dbReference type="Pfam" id="PF13200">
    <property type="entry name" value="DUF4015"/>
    <property type="match status" value="1"/>
</dbReference>
<sequence>MILTGCSFSEAAQPGEPWTGDSIVHQAQTLEAKPPIQSEAPGHLSVADEITDQRERRIESYAEPPAGPPPIPKARPKVKGIYVSGWAARTSKLDQLIELVNQTELNAMVIDVKNDSGQITYDSSLPIVHQLEADSKHMIHDIKRLISTLNENHIYTIARIAVFKDPYAAVRKPEWAIRTKEGALWKDAKGTSWVDPYHPEVCTYAIELAKEAAHLGFDEIQFDYVRFPDNGSKVDREAVFQNPNGWSKSAAVQRFLKQAKQELAAKGVYVSADVFGLTTSVTGDMGIGQTWEDISSEIDVISPMVYPSHYGDGVFGIKNPDLQPYVTVQKALADGLKKNEALTQARKSAASIRPWLQDFTATWLKPHKIYGSEDVQAQVQAAKELGIDEYLLWNSKCTYTFR</sequence>
<gene>
    <name evidence="2" type="ORF">IDH45_33410</name>
</gene>
<evidence type="ECO:0000313" key="2">
    <source>
        <dbReference type="EMBL" id="MBD2866877.1"/>
    </source>
</evidence>
<dbReference type="PANTHER" id="PTHR43405:SF1">
    <property type="entry name" value="GLYCOSYL HYDROLASE DIGH"/>
    <property type="match status" value="1"/>
</dbReference>
<dbReference type="PANTHER" id="PTHR43405">
    <property type="entry name" value="GLYCOSYL HYDROLASE DIGH"/>
    <property type="match status" value="1"/>
</dbReference>
<keyword evidence="3" id="KW-1185">Reference proteome</keyword>
<protein>
    <submittedName>
        <fullName evidence="2">Glycoside hydrolase</fullName>
    </submittedName>
</protein>
<evidence type="ECO:0000259" key="1">
    <source>
        <dbReference type="Pfam" id="PF13200"/>
    </source>
</evidence>
<evidence type="ECO:0000313" key="3">
    <source>
        <dbReference type="Proteomes" id="UP000639396"/>
    </source>
</evidence>
<dbReference type="InterPro" id="IPR017853">
    <property type="entry name" value="GH"/>
</dbReference>
<dbReference type="InterPro" id="IPR025275">
    <property type="entry name" value="DUF4015"/>
</dbReference>
<comment type="caution">
    <text evidence="2">The sequence shown here is derived from an EMBL/GenBank/DDBJ whole genome shotgun (WGS) entry which is preliminary data.</text>
</comment>
<reference evidence="2" key="1">
    <citation type="submission" date="2020-09" db="EMBL/GenBank/DDBJ databases">
        <title>A novel bacterium of genus Paenibacillus, isolated from South China Sea.</title>
        <authorList>
            <person name="Huang H."/>
            <person name="Mo K."/>
            <person name="Hu Y."/>
        </authorList>
    </citation>
    <scope>NUCLEOTIDE SEQUENCE</scope>
    <source>
        <strain evidence="2">IB182363</strain>
    </source>
</reference>
<name>A0A927CH29_9BACL</name>
<dbReference type="SUPFAM" id="SSF51445">
    <property type="entry name" value="(Trans)glycosidases"/>
    <property type="match status" value="1"/>
</dbReference>
<dbReference type="Proteomes" id="UP000639396">
    <property type="component" value="Unassembled WGS sequence"/>
</dbReference>
<dbReference type="GO" id="GO:0016787">
    <property type="term" value="F:hydrolase activity"/>
    <property type="evidence" value="ECO:0007669"/>
    <property type="project" value="UniProtKB-KW"/>
</dbReference>
<dbReference type="InterPro" id="IPR052177">
    <property type="entry name" value="Divisome_Glycosyl_Hydrolase"/>
</dbReference>
<dbReference type="AlphaFoldDB" id="A0A927CH29"/>